<gene>
    <name evidence="3" type="ORF">RIdsm_03344</name>
    <name evidence="2" type="ORF">XM52_19845</name>
</gene>
<evidence type="ECO:0000313" key="2">
    <source>
        <dbReference type="EMBL" id="KRS16310.1"/>
    </source>
</evidence>
<dbReference type="KEGG" id="rid:RIdsm_03344"/>
<sequence length="89" mass="9627">MRISLSLSAAALAALTALPAVAQEARLYPVPTNANYCPAGLQPITINGAICCGRPNTHVTWYEMKRHPVYRAATYTRSYNCPEGTKGCQ</sequence>
<dbReference type="OrthoDB" id="7875085at2"/>
<dbReference type="PATRIC" id="fig|540747.5.peg.1725"/>
<dbReference type="AlphaFoldDB" id="A0A0T5P5D0"/>
<dbReference type="RefSeq" id="WP_057818755.1">
    <property type="nucleotide sequence ID" value="NZ_CAXRJZ010000105.1"/>
</dbReference>
<evidence type="ECO:0000313" key="5">
    <source>
        <dbReference type="Proteomes" id="UP000325785"/>
    </source>
</evidence>
<accession>A0A0T5P5D0</accession>
<proteinExistence type="predicted"/>
<evidence type="ECO:0000256" key="1">
    <source>
        <dbReference type="SAM" id="SignalP"/>
    </source>
</evidence>
<keyword evidence="1" id="KW-0732">Signal</keyword>
<dbReference type="Proteomes" id="UP000325785">
    <property type="component" value="Chromosome"/>
</dbReference>
<name>A0A0T5P5D0_9RHOB</name>
<evidence type="ECO:0000313" key="4">
    <source>
        <dbReference type="Proteomes" id="UP000051401"/>
    </source>
</evidence>
<organism evidence="2 4">
    <name type="scientific">Roseovarius indicus</name>
    <dbReference type="NCBI Taxonomy" id="540747"/>
    <lineage>
        <taxon>Bacteria</taxon>
        <taxon>Pseudomonadati</taxon>
        <taxon>Pseudomonadota</taxon>
        <taxon>Alphaproteobacteria</taxon>
        <taxon>Rhodobacterales</taxon>
        <taxon>Roseobacteraceae</taxon>
        <taxon>Roseovarius</taxon>
    </lineage>
</organism>
<dbReference type="EMBL" id="CP031598">
    <property type="protein sequence ID" value="QEW27528.1"/>
    <property type="molecule type" value="Genomic_DNA"/>
</dbReference>
<reference evidence="2 4" key="1">
    <citation type="submission" date="2015-04" db="EMBL/GenBank/DDBJ databases">
        <title>The draft genome sequence of Roseovarius indicus B108T.</title>
        <authorList>
            <person name="Li G."/>
            <person name="Lai Q."/>
            <person name="Shao Z."/>
            <person name="Yan P."/>
        </authorList>
    </citation>
    <scope>NUCLEOTIDE SEQUENCE [LARGE SCALE GENOMIC DNA]</scope>
    <source>
        <strain evidence="2 4">B108</strain>
    </source>
</reference>
<dbReference type="Proteomes" id="UP000051401">
    <property type="component" value="Unassembled WGS sequence"/>
</dbReference>
<dbReference type="STRING" id="540747.SAMN04488031_1011"/>
<dbReference type="EMBL" id="LAXI01000015">
    <property type="protein sequence ID" value="KRS16310.1"/>
    <property type="molecule type" value="Genomic_DNA"/>
</dbReference>
<feature type="chain" id="PRO_5015044556" evidence="1">
    <location>
        <begin position="23"/>
        <end position="89"/>
    </location>
</feature>
<keyword evidence="4" id="KW-1185">Reference proteome</keyword>
<feature type="signal peptide" evidence="1">
    <location>
        <begin position="1"/>
        <end position="22"/>
    </location>
</feature>
<reference evidence="3 5" key="2">
    <citation type="submission" date="2018-08" db="EMBL/GenBank/DDBJ databases">
        <title>Genetic Globetrotter - A new plasmid hitch-hiking vast phylogenetic and geographic distances.</title>
        <authorList>
            <person name="Vollmers J."/>
            <person name="Petersen J."/>
        </authorList>
    </citation>
    <scope>NUCLEOTIDE SEQUENCE [LARGE SCALE GENOMIC DNA]</scope>
    <source>
        <strain evidence="3 5">DSM 26383</strain>
    </source>
</reference>
<evidence type="ECO:0000313" key="3">
    <source>
        <dbReference type="EMBL" id="QEW27528.1"/>
    </source>
</evidence>
<protein>
    <submittedName>
        <fullName evidence="2">Uncharacterized protein</fullName>
    </submittedName>
</protein>